<dbReference type="Proteomes" id="UP000236319">
    <property type="component" value="Unassembled WGS sequence"/>
</dbReference>
<keyword evidence="2" id="KW-1185">Reference proteome</keyword>
<gene>
    <name evidence="1" type="ORF">BOVATA_018420</name>
</gene>
<accession>A0A2H6KBK8</accession>
<evidence type="ECO:0000313" key="1">
    <source>
        <dbReference type="EMBL" id="GBE60349.1"/>
    </source>
</evidence>
<protein>
    <submittedName>
        <fullName evidence="1">Glycosyl transferase group 1, putative</fullName>
    </submittedName>
</protein>
<dbReference type="OrthoDB" id="10643575at2759"/>
<comment type="caution">
    <text evidence="1">The sequence shown here is derived from an EMBL/GenBank/DDBJ whole genome shotgun (WGS) entry which is preliminary data.</text>
</comment>
<sequence length="392" mass="44668">MPSEEFDLFLLGGSISPNMWALILLVNQFLVEKRFCALRYLLVEVGFVEVTLREQVERELVTVLQVVPETTSVVLQELFRRHWQLHNGVITSYHLLHDLDELSDEKRDGFPDALRAETFHLFAHQSAFEVPERRRHERLVPGIKCGEEPIDAKHLQKPINYGHTIPSNGVICNFERRSDHVFHLLMAFGNLALHLTLVGKEVARLLGLNAQREQLEQVQRQDVTLRIRDGSFQNAVHELFHRPDVGLLVDEELAGTGADDDGLVRRKTQTCWRRRRNELLERPWPVCGIVGALLDQEVQVIGVVFHIVADDVPGEFRACFRVVLDTWKVHENGVDAVGHEHFDFQLVSQDAIPDGLHVRAHGVLHTANVHQLPVEQTPYGASLQVRGVDLHL</sequence>
<organism evidence="1 2">
    <name type="scientific">Babesia ovata</name>
    <dbReference type="NCBI Taxonomy" id="189622"/>
    <lineage>
        <taxon>Eukaryota</taxon>
        <taxon>Sar</taxon>
        <taxon>Alveolata</taxon>
        <taxon>Apicomplexa</taxon>
        <taxon>Aconoidasida</taxon>
        <taxon>Piroplasmida</taxon>
        <taxon>Babesiidae</taxon>
        <taxon>Babesia</taxon>
    </lineage>
</organism>
<keyword evidence="1" id="KW-0808">Transferase</keyword>
<dbReference type="GO" id="GO:0016740">
    <property type="term" value="F:transferase activity"/>
    <property type="evidence" value="ECO:0007669"/>
    <property type="project" value="UniProtKB-KW"/>
</dbReference>
<dbReference type="AlphaFoldDB" id="A0A2H6KBK8"/>
<evidence type="ECO:0000313" key="2">
    <source>
        <dbReference type="Proteomes" id="UP000236319"/>
    </source>
</evidence>
<proteinExistence type="predicted"/>
<dbReference type="VEuPathDB" id="PiroplasmaDB:BOVATA_018420"/>
<dbReference type="RefSeq" id="XP_028866592.1">
    <property type="nucleotide sequence ID" value="XM_029010759.1"/>
</dbReference>
<name>A0A2H6KBK8_9APIC</name>
<reference evidence="1 2" key="1">
    <citation type="journal article" date="2017" name="BMC Genomics">
        <title>Whole-genome assembly of Babesia ovata and comparative genomics between closely related pathogens.</title>
        <authorList>
            <person name="Yamagishi J."/>
            <person name="Asada M."/>
            <person name="Hakimi H."/>
            <person name="Tanaka T.Q."/>
            <person name="Sugimoto C."/>
            <person name="Kawazu S."/>
        </authorList>
    </citation>
    <scope>NUCLEOTIDE SEQUENCE [LARGE SCALE GENOMIC DNA]</scope>
    <source>
        <strain evidence="1 2">Miyake</strain>
    </source>
</reference>
<dbReference type="GeneID" id="39874119"/>
<dbReference type="EMBL" id="BDSA01000002">
    <property type="protein sequence ID" value="GBE60349.1"/>
    <property type="molecule type" value="Genomic_DNA"/>
</dbReference>